<dbReference type="AlphaFoldDB" id="A0A371FDG0"/>
<evidence type="ECO:0000313" key="3">
    <source>
        <dbReference type="EMBL" id="RDX76330.1"/>
    </source>
</evidence>
<feature type="transmembrane region" description="Helical" evidence="2">
    <location>
        <begin position="75"/>
        <end position="94"/>
    </location>
</feature>
<dbReference type="EMBL" id="QJKJ01009541">
    <property type="protein sequence ID" value="RDX76330.1"/>
    <property type="molecule type" value="Genomic_DNA"/>
</dbReference>
<name>A0A371FDG0_MUCPR</name>
<keyword evidence="2" id="KW-0472">Membrane</keyword>
<proteinExistence type="predicted"/>
<protein>
    <submittedName>
        <fullName evidence="3">Uncharacterized protein</fullName>
    </submittedName>
</protein>
<feature type="compositionally biased region" description="Polar residues" evidence="1">
    <location>
        <begin position="25"/>
        <end position="39"/>
    </location>
</feature>
<organism evidence="3 4">
    <name type="scientific">Mucuna pruriens</name>
    <name type="common">Velvet bean</name>
    <name type="synonym">Dolichos pruriens</name>
    <dbReference type="NCBI Taxonomy" id="157652"/>
    <lineage>
        <taxon>Eukaryota</taxon>
        <taxon>Viridiplantae</taxon>
        <taxon>Streptophyta</taxon>
        <taxon>Embryophyta</taxon>
        <taxon>Tracheophyta</taxon>
        <taxon>Spermatophyta</taxon>
        <taxon>Magnoliopsida</taxon>
        <taxon>eudicotyledons</taxon>
        <taxon>Gunneridae</taxon>
        <taxon>Pentapetalae</taxon>
        <taxon>rosids</taxon>
        <taxon>fabids</taxon>
        <taxon>Fabales</taxon>
        <taxon>Fabaceae</taxon>
        <taxon>Papilionoideae</taxon>
        <taxon>50 kb inversion clade</taxon>
        <taxon>NPAAA clade</taxon>
        <taxon>indigoferoid/millettioid clade</taxon>
        <taxon>Phaseoleae</taxon>
        <taxon>Mucuna</taxon>
    </lineage>
</organism>
<evidence type="ECO:0000256" key="2">
    <source>
        <dbReference type="SAM" id="Phobius"/>
    </source>
</evidence>
<keyword evidence="2" id="KW-0812">Transmembrane</keyword>
<keyword evidence="4" id="KW-1185">Reference proteome</keyword>
<dbReference type="Proteomes" id="UP000257109">
    <property type="component" value="Unassembled WGS sequence"/>
</dbReference>
<comment type="caution">
    <text evidence="3">The sequence shown here is derived from an EMBL/GenBank/DDBJ whole genome shotgun (WGS) entry which is preliminary data.</text>
</comment>
<accession>A0A371FDG0</accession>
<feature type="region of interest" description="Disordered" evidence="1">
    <location>
        <begin position="25"/>
        <end position="46"/>
    </location>
</feature>
<sequence length="118" mass="13653">VTLRALMVPSFEKAGFKNIRDRRVSQTSSKEGLSQNFQVNREGDSKDLVPPTIEDKIGVVPHCLSTDSDMVKRNVLFDLSLNLSFIFTFLFWYLNMCYCDYKEGRVDLEEISLELHRV</sequence>
<reference evidence="3" key="1">
    <citation type="submission" date="2018-05" db="EMBL/GenBank/DDBJ databases">
        <title>Draft genome of Mucuna pruriens seed.</title>
        <authorList>
            <person name="Nnadi N.E."/>
            <person name="Vos R."/>
            <person name="Hasami M.H."/>
            <person name="Devisetty U.K."/>
            <person name="Aguiy J.C."/>
        </authorList>
    </citation>
    <scope>NUCLEOTIDE SEQUENCE [LARGE SCALE GENOMIC DNA]</scope>
    <source>
        <strain evidence="3">JCA_2017</strain>
    </source>
</reference>
<evidence type="ECO:0000256" key="1">
    <source>
        <dbReference type="SAM" id="MobiDB-lite"/>
    </source>
</evidence>
<evidence type="ECO:0000313" key="4">
    <source>
        <dbReference type="Proteomes" id="UP000257109"/>
    </source>
</evidence>
<feature type="non-terminal residue" evidence="3">
    <location>
        <position position="1"/>
    </location>
</feature>
<keyword evidence="2" id="KW-1133">Transmembrane helix</keyword>
<gene>
    <name evidence="3" type="ORF">CR513_43688</name>
</gene>